<reference evidence="2" key="2">
    <citation type="submission" date="2021-04" db="EMBL/GenBank/DDBJ databases">
        <authorList>
            <person name="Podell S."/>
        </authorList>
    </citation>
    <scope>NUCLEOTIDE SEQUENCE</scope>
    <source>
        <strain evidence="2">Hildebrandi</strain>
    </source>
</reference>
<dbReference type="EMBL" id="JAGRRH010000009">
    <property type="protein sequence ID" value="KAG7364892.1"/>
    <property type="molecule type" value="Genomic_DNA"/>
</dbReference>
<evidence type="ECO:0000256" key="1">
    <source>
        <dbReference type="SAM" id="MobiDB-lite"/>
    </source>
</evidence>
<sequence>MDKEVTSSSSETADASLSPSTPRFSSVRNTSTLMSVAAPPRHPNLSHDEQLQKRRFAVFVKILFRELDRSEDRAELREVAKAIVLDCTRRNRLGDPAYRPLMNAVDQRLRRHVGETHWRRAHLYLQHYIKQDALRRSTLSTPVRTAIV</sequence>
<feature type="compositionally biased region" description="Low complexity" evidence="1">
    <location>
        <begin position="1"/>
        <end position="20"/>
    </location>
</feature>
<reference evidence="2" key="1">
    <citation type="journal article" date="2021" name="Sci. Rep.">
        <title>Diploid genomic architecture of Nitzschia inconspicua, an elite biomass production diatom.</title>
        <authorList>
            <person name="Oliver A."/>
            <person name="Podell S."/>
            <person name="Pinowska A."/>
            <person name="Traller J.C."/>
            <person name="Smith S.R."/>
            <person name="McClure R."/>
            <person name="Beliaev A."/>
            <person name="Bohutskyi P."/>
            <person name="Hill E.A."/>
            <person name="Rabines A."/>
            <person name="Zheng H."/>
            <person name="Allen L.Z."/>
            <person name="Kuo A."/>
            <person name="Grigoriev I.V."/>
            <person name="Allen A.E."/>
            <person name="Hazlebeck D."/>
            <person name="Allen E.E."/>
        </authorList>
    </citation>
    <scope>NUCLEOTIDE SEQUENCE</scope>
    <source>
        <strain evidence="2">Hildebrandi</strain>
    </source>
</reference>
<dbReference type="AlphaFoldDB" id="A0A9K3LMT3"/>
<accession>A0A9K3LMT3</accession>
<name>A0A9K3LMT3_9STRA</name>
<protein>
    <submittedName>
        <fullName evidence="2">Uncharacterized protein</fullName>
    </submittedName>
</protein>
<keyword evidence="3" id="KW-1185">Reference proteome</keyword>
<comment type="caution">
    <text evidence="2">The sequence shown here is derived from an EMBL/GenBank/DDBJ whole genome shotgun (WGS) entry which is preliminary data.</text>
</comment>
<organism evidence="2 3">
    <name type="scientific">Nitzschia inconspicua</name>
    <dbReference type="NCBI Taxonomy" id="303405"/>
    <lineage>
        <taxon>Eukaryota</taxon>
        <taxon>Sar</taxon>
        <taxon>Stramenopiles</taxon>
        <taxon>Ochrophyta</taxon>
        <taxon>Bacillariophyta</taxon>
        <taxon>Bacillariophyceae</taxon>
        <taxon>Bacillariophycidae</taxon>
        <taxon>Bacillariales</taxon>
        <taxon>Bacillariaceae</taxon>
        <taxon>Nitzschia</taxon>
    </lineage>
</organism>
<dbReference type="Proteomes" id="UP000693970">
    <property type="component" value="Unassembled WGS sequence"/>
</dbReference>
<feature type="region of interest" description="Disordered" evidence="1">
    <location>
        <begin position="1"/>
        <end position="28"/>
    </location>
</feature>
<proteinExistence type="predicted"/>
<gene>
    <name evidence="2" type="ORF">IV203_038095</name>
</gene>
<dbReference type="OrthoDB" id="47616at2759"/>
<evidence type="ECO:0000313" key="2">
    <source>
        <dbReference type="EMBL" id="KAG7364892.1"/>
    </source>
</evidence>
<evidence type="ECO:0000313" key="3">
    <source>
        <dbReference type="Proteomes" id="UP000693970"/>
    </source>
</evidence>